<dbReference type="EMBL" id="JACJIM010000001">
    <property type="protein sequence ID" value="MBA9061328.1"/>
    <property type="molecule type" value="Genomic_DNA"/>
</dbReference>
<protein>
    <submittedName>
        <fullName evidence="1">Uncharacterized protein</fullName>
    </submittedName>
</protein>
<reference evidence="1 2" key="1">
    <citation type="submission" date="2020-08" db="EMBL/GenBank/DDBJ databases">
        <title>Genomic Encyclopedia of Type Strains, Phase IV (KMG-IV): sequencing the most valuable type-strain genomes for metagenomic binning, comparative biology and taxonomic classification.</title>
        <authorList>
            <person name="Goeker M."/>
        </authorList>
    </citation>
    <scope>NUCLEOTIDE SEQUENCE [LARGE SCALE GENOMIC DNA]</scope>
    <source>
        <strain evidence="1 2">DSM 5686</strain>
    </source>
</reference>
<sequence>MISVQENDLPRGAGREALRPLGHVSAVPYAELPTPLDPRGLACR</sequence>
<comment type="caution">
    <text evidence="1">The sequence shown here is derived from an EMBL/GenBank/DDBJ whole genome shotgun (WGS) entry which is preliminary data.</text>
</comment>
<evidence type="ECO:0000313" key="2">
    <source>
        <dbReference type="Proteomes" id="UP000565455"/>
    </source>
</evidence>
<evidence type="ECO:0000313" key="1">
    <source>
        <dbReference type="EMBL" id="MBA9061328.1"/>
    </source>
</evidence>
<dbReference type="Proteomes" id="UP000565455">
    <property type="component" value="Unassembled WGS sequence"/>
</dbReference>
<gene>
    <name evidence="1" type="ORF">GGQ91_000689</name>
</gene>
<accession>A0ABR6D5S0</accession>
<organism evidence="1 2">
    <name type="scientific">Methylobacterium fujisawaense</name>
    <dbReference type="NCBI Taxonomy" id="107400"/>
    <lineage>
        <taxon>Bacteria</taxon>
        <taxon>Pseudomonadati</taxon>
        <taxon>Pseudomonadota</taxon>
        <taxon>Alphaproteobacteria</taxon>
        <taxon>Hyphomicrobiales</taxon>
        <taxon>Methylobacteriaceae</taxon>
        <taxon>Methylobacterium</taxon>
    </lineage>
</organism>
<name>A0ABR6D5S0_9HYPH</name>
<keyword evidence="2" id="KW-1185">Reference proteome</keyword>
<proteinExistence type="predicted"/>